<keyword evidence="3" id="KW-1185">Reference proteome</keyword>
<feature type="non-terminal residue" evidence="2">
    <location>
        <position position="89"/>
    </location>
</feature>
<evidence type="ECO:0000313" key="2">
    <source>
        <dbReference type="EMBL" id="CAG7830123.1"/>
    </source>
</evidence>
<feature type="compositionally biased region" description="Polar residues" evidence="1">
    <location>
        <begin position="78"/>
        <end position="89"/>
    </location>
</feature>
<comment type="caution">
    <text evidence="2">The sequence shown here is derived from an EMBL/GenBank/DDBJ whole genome shotgun (WGS) entry which is preliminary data.</text>
</comment>
<protein>
    <submittedName>
        <fullName evidence="2">Uncharacterized protein</fullName>
    </submittedName>
</protein>
<evidence type="ECO:0000256" key="1">
    <source>
        <dbReference type="SAM" id="MobiDB-lite"/>
    </source>
</evidence>
<gene>
    <name evidence="2" type="ORF">AFUS01_LOCUS39949</name>
</gene>
<dbReference type="EMBL" id="CAJVCH010554431">
    <property type="protein sequence ID" value="CAG7830123.1"/>
    <property type="molecule type" value="Genomic_DNA"/>
</dbReference>
<reference evidence="2" key="1">
    <citation type="submission" date="2021-06" db="EMBL/GenBank/DDBJ databases">
        <authorList>
            <person name="Hodson N. C."/>
            <person name="Mongue J. A."/>
            <person name="Jaron S. K."/>
        </authorList>
    </citation>
    <scope>NUCLEOTIDE SEQUENCE</scope>
</reference>
<evidence type="ECO:0000313" key="3">
    <source>
        <dbReference type="Proteomes" id="UP000708208"/>
    </source>
</evidence>
<name>A0A8J2LED0_9HEXA</name>
<proteinExistence type="predicted"/>
<feature type="compositionally biased region" description="Polar residues" evidence="1">
    <location>
        <begin position="54"/>
        <end position="65"/>
    </location>
</feature>
<accession>A0A8J2LED0</accession>
<sequence>MNLSTKNEYGTVCKLIQQKFPKIPLDLFRKKLSQNVRDYRKNLEKRAREELNNKIPSQEVSSNTELVVADKREDAETTDGNATADKSNH</sequence>
<feature type="region of interest" description="Disordered" evidence="1">
    <location>
        <begin position="50"/>
        <end position="89"/>
    </location>
</feature>
<organism evidence="2 3">
    <name type="scientific">Allacma fusca</name>
    <dbReference type="NCBI Taxonomy" id="39272"/>
    <lineage>
        <taxon>Eukaryota</taxon>
        <taxon>Metazoa</taxon>
        <taxon>Ecdysozoa</taxon>
        <taxon>Arthropoda</taxon>
        <taxon>Hexapoda</taxon>
        <taxon>Collembola</taxon>
        <taxon>Symphypleona</taxon>
        <taxon>Sminthuridae</taxon>
        <taxon>Allacma</taxon>
    </lineage>
</organism>
<dbReference type="Proteomes" id="UP000708208">
    <property type="component" value="Unassembled WGS sequence"/>
</dbReference>
<dbReference type="AlphaFoldDB" id="A0A8J2LED0"/>